<proteinExistence type="predicted"/>
<protein>
    <submittedName>
        <fullName evidence="2">Uncharacterized protein</fullName>
    </submittedName>
</protein>
<feature type="region of interest" description="Disordered" evidence="1">
    <location>
        <begin position="93"/>
        <end position="192"/>
    </location>
</feature>
<feature type="compositionally biased region" description="Low complexity" evidence="1">
    <location>
        <begin position="99"/>
        <end position="116"/>
    </location>
</feature>
<organism evidence="2 3">
    <name type="scientific">Mycena rosella</name>
    <name type="common">Pink bonnet</name>
    <name type="synonym">Agaricus rosellus</name>
    <dbReference type="NCBI Taxonomy" id="1033263"/>
    <lineage>
        <taxon>Eukaryota</taxon>
        <taxon>Fungi</taxon>
        <taxon>Dikarya</taxon>
        <taxon>Basidiomycota</taxon>
        <taxon>Agaricomycotina</taxon>
        <taxon>Agaricomycetes</taxon>
        <taxon>Agaricomycetidae</taxon>
        <taxon>Agaricales</taxon>
        <taxon>Marasmiineae</taxon>
        <taxon>Mycenaceae</taxon>
        <taxon>Mycena</taxon>
    </lineage>
</organism>
<feature type="compositionally biased region" description="Acidic residues" evidence="1">
    <location>
        <begin position="168"/>
        <end position="186"/>
    </location>
</feature>
<dbReference type="EMBL" id="JARKIE010000204">
    <property type="protein sequence ID" value="KAJ7667176.1"/>
    <property type="molecule type" value="Genomic_DNA"/>
</dbReference>
<evidence type="ECO:0000313" key="2">
    <source>
        <dbReference type="EMBL" id="KAJ7667176.1"/>
    </source>
</evidence>
<name>A0AAD7CWX4_MYCRO</name>
<dbReference type="Proteomes" id="UP001221757">
    <property type="component" value="Unassembled WGS sequence"/>
</dbReference>
<dbReference type="AlphaFoldDB" id="A0AAD7CWX4"/>
<evidence type="ECO:0000256" key="1">
    <source>
        <dbReference type="SAM" id="MobiDB-lite"/>
    </source>
</evidence>
<gene>
    <name evidence="2" type="ORF">B0H17DRAFT_1210368</name>
</gene>
<evidence type="ECO:0000313" key="3">
    <source>
        <dbReference type="Proteomes" id="UP001221757"/>
    </source>
</evidence>
<comment type="caution">
    <text evidence="2">The sequence shown here is derived from an EMBL/GenBank/DDBJ whole genome shotgun (WGS) entry which is preliminary data.</text>
</comment>
<feature type="compositionally biased region" description="Acidic residues" evidence="1">
    <location>
        <begin position="38"/>
        <end position="48"/>
    </location>
</feature>
<keyword evidence="3" id="KW-1185">Reference proteome</keyword>
<reference evidence="2" key="1">
    <citation type="submission" date="2023-03" db="EMBL/GenBank/DDBJ databases">
        <title>Massive genome expansion in bonnet fungi (Mycena s.s.) driven by repeated elements and novel gene families across ecological guilds.</title>
        <authorList>
            <consortium name="Lawrence Berkeley National Laboratory"/>
            <person name="Harder C.B."/>
            <person name="Miyauchi S."/>
            <person name="Viragh M."/>
            <person name="Kuo A."/>
            <person name="Thoen E."/>
            <person name="Andreopoulos B."/>
            <person name="Lu D."/>
            <person name="Skrede I."/>
            <person name="Drula E."/>
            <person name="Henrissat B."/>
            <person name="Morin E."/>
            <person name="Kohler A."/>
            <person name="Barry K."/>
            <person name="LaButti K."/>
            <person name="Morin E."/>
            <person name="Salamov A."/>
            <person name="Lipzen A."/>
            <person name="Mereny Z."/>
            <person name="Hegedus B."/>
            <person name="Baldrian P."/>
            <person name="Stursova M."/>
            <person name="Weitz H."/>
            <person name="Taylor A."/>
            <person name="Grigoriev I.V."/>
            <person name="Nagy L.G."/>
            <person name="Martin F."/>
            <person name="Kauserud H."/>
        </authorList>
    </citation>
    <scope>NUCLEOTIDE SEQUENCE</scope>
    <source>
        <strain evidence="2">CBHHK067</strain>
    </source>
</reference>
<feature type="region of interest" description="Disordered" evidence="1">
    <location>
        <begin position="1"/>
        <end position="48"/>
    </location>
</feature>
<sequence>MPRVAQTAAHQHRGTGGMFAPVPGNDEAEPDHTGDNLWESDMESDTEGDTDYFEAWNVQPKPRTYNEREERRLEKHEKAAAKHYELKHQLAAIDASETPSAKSAPKPALAASVSLPTPHTIANMFANQKQARAPPPDDGIEENFPSPGAALKRLRTDPPPEPPMEDVSSSDELGDDEEEPEPEQVEEQALKR</sequence>
<accession>A0AAD7CWX4</accession>